<dbReference type="OrthoDB" id="9778711at2"/>
<evidence type="ECO:0000256" key="6">
    <source>
        <dbReference type="ARBA" id="ARBA00056337"/>
    </source>
</evidence>
<evidence type="ECO:0000256" key="2">
    <source>
        <dbReference type="ARBA" id="ARBA00022490"/>
    </source>
</evidence>
<dbReference type="InterPro" id="IPR002915">
    <property type="entry name" value="DeoC/FbaB/LacD_aldolase"/>
</dbReference>
<feature type="active site" description="Proton donor/acceptor" evidence="7">
    <location>
        <position position="189"/>
    </location>
</feature>
<dbReference type="GO" id="GO:0006018">
    <property type="term" value="P:2-deoxyribose 1-phosphate catabolic process"/>
    <property type="evidence" value="ECO:0007669"/>
    <property type="project" value="UniProtKB-UniRule"/>
</dbReference>
<evidence type="ECO:0000256" key="5">
    <source>
        <dbReference type="ARBA" id="ARBA00048791"/>
    </source>
</evidence>
<dbReference type="SUPFAM" id="SSF51569">
    <property type="entry name" value="Aldolase"/>
    <property type="match status" value="1"/>
</dbReference>
<dbReference type="Proteomes" id="UP000264883">
    <property type="component" value="Chromosome"/>
</dbReference>
<dbReference type="FunFam" id="3.20.20.70:FF:000044">
    <property type="entry name" value="Deoxyribose-phosphate aldolase"/>
    <property type="match status" value="1"/>
</dbReference>
<evidence type="ECO:0000256" key="1">
    <source>
        <dbReference type="ARBA" id="ARBA00010936"/>
    </source>
</evidence>
<dbReference type="CDD" id="cd00959">
    <property type="entry name" value="DeoC"/>
    <property type="match status" value="1"/>
</dbReference>
<feature type="active site" description="Schiff-base intermediate with acetaldehyde" evidence="7">
    <location>
        <position position="160"/>
    </location>
</feature>
<dbReference type="EC" id="4.1.2.4" evidence="7"/>
<dbReference type="PANTHER" id="PTHR10889">
    <property type="entry name" value="DEOXYRIBOSE-PHOSPHATE ALDOLASE"/>
    <property type="match status" value="1"/>
</dbReference>
<dbReference type="Pfam" id="PF01791">
    <property type="entry name" value="DeoC"/>
    <property type="match status" value="1"/>
</dbReference>
<evidence type="ECO:0000256" key="4">
    <source>
        <dbReference type="ARBA" id="ARBA00023270"/>
    </source>
</evidence>
<dbReference type="PIRSF" id="PIRSF001357">
    <property type="entry name" value="DeoC"/>
    <property type="match status" value="1"/>
</dbReference>
<sequence>MEEKLSIKALAKMIDHTLLKAYVKNEDFEKICKEARDYGFKMVAINPAAVKLCKKYLEGTKVNVGAAIGFPLGQNTIEAKVYETKDSILNGSDEIDYVINIVELKNGNLAYIEKEMREIVGVCRENNVTSKVILENCYLTYEEKIEVCKIALKVKPDFIKTSTGFGSGGATVEDVKLMKSIVGKEVKVKAAGGIRNLQTCLKMIEAGAERIGTSSGVKIIEEYREFLKK</sequence>
<proteinExistence type="inferred from homology"/>
<reference evidence="8 9" key="1">
    <citation type="submission" date="2016-08" db="EMBL/GenBank/DDBJ databases">
        <title>Complete Genome Sequence Of The Indigo Reducing Clostridium isatidis DSM15098.</title>
        <authorList>
            <person name="Little G.T."/>
            <person name="Minton N.P."/>
        </authorList>
    </citation>
    <scope>NUCLEOTIDE SEQUENCE [LARGE SCALE GENOMIC DNA]</scope>
    <source>
        <strain evidence="8 9">DSM 15098</strain>
    </source>
</reference>
<comment type="function">
    <text evidence="6 7">Catalyzes a reversible aldol reaction between acetaldehyde and D-glyceraldehyde 3-phosphate to generate 2-deoxy-D-ribose 5-phosphate.</text>
</comment>
<evidence type="ECO:0000313" key="8">
    <source>
        <dbReference type="EMBL" id="ASW43289.1"/>
    </source>
</evidence>
<dbReference type="InterPro" id="IPR013785">
    <property type="entry name" value="Aldolase_TIM"/>
</dbReference>
<gene>
    <name evidence="7" type="primary">deoC</name>
    <name evidence="8" type="ORF">BEN51_07265</name>
</gene>
<dbReference type="InterPro" id="IPR011343">
    <property type="entry name" value="DeoC"/>
</dbReference>
<keyword evidence="2 7" id="KW-0963">Cytoplasm</keyword>
<dbReference type="AlphaFoldDB" id="A0A343JCN1"/>
<dbReference type="NCBIfam" id="TIGR00126">
    <property type="entry name" value="deoC"/>
    <property type="match status" value="1"/>
</dbReference>
<dbReference type="GO" id="GO:0005737">
    <property type="term" value="C:cytoplasm"/>
    <property type="evidence" value="ECO:0007669"/>
    <property type="project" value="UniProtKB-SubCell"/>
</dbReference>
<dbReference type="PANTHER" id="PTHR10889:SF1">
    <property type="entry name" value="DEOXYRIBOSE-PHOSPHATE ALDOLASE"/>
    <property type="match status" value="1"/>
</dbReference>
<comment type="catalytic activity">
    <reaction evidence="5 7">
        <text>2-deoxy-D-ribose 5-phosphate = D-glyceraldehyde 3-phosphate + acetaldehyde</text>
        <dbReference type="Rhea" id="RHEA:12821"/>
        <dbReference type="ChEBI" id="CHEBI:15343"/>
        <dbReference type="ChEBI" id="CHEBI:59776"/>
        <dbReference type="ChEBI" id="CHEBI:62877"/>
        <dbReference type="EC" id="4.1.2.4"/>
    </reaction>
</comment>
<dbReference type="GO" id="GO:0009264">
    <property type="term" value="P:deoxyribonucleotide catabolic process"/>
    <property type="evidence" value="ECO:0007669"/>
    <property type="project" value="UniProtKB-UniRule"/>
</dbReference>
<dbReference type="GO" id="GO:0004139">
    <property type="term" value="F:deoxyribose-phosphate aldolase activity"/>
    <property type="evidence" value="ECO:0007669"/>
    <property type="project" value="UniProtKB-UniRule"/>
</dbReference>
<keyword evidence="9" id="KW-1185">Reference proteome</keyword>
<dbReference type="KEGG" id="cia:BEN51_07265"/>
<evidence type="ECO:0000256" key="3">
    <source>
        <dbReference type="ARBA" id="ARBA00023239"/>
    </source>
</evidence>
<comment type="similarity">
    <text evidence="1 7">Belongs to the DeoC/FbaB aldolase family. DeoC type 1 subfamily.</text>
</comment>
<dbReference type="SMART" id="SM01133">
    <property type="entry name" value="DeoC"/>
    <property type="match status" value="1"/>
</dbReference>
<dbReference type="GO" id="GO:0016052">
    <property type="term" value="P:carbohydrate catabolic process"/>
    <property type="evidence" value="ECO:0007669"/>
    <property type="project" value="TreeGrafter"/>
</dbReference>
<accession>A0A343JCN1</accession>
<comment type="pathway">
    <text evidence="7">Carbohydrate degradation; 2-deoxy-D-ribose 1-phosphate degradation; D-glyceraldehyde 3-phosphate and acetaldehyde from 2-deoxy-alpha-D-ribose 1-phosphate: step 2/2.</text>
</comment>
<dbReference type="InterPro" id="IPR028581">
    <property type="entry name" value="DeoC_typeI"/>
</dbReference>
<comment type="subcellular location">
    <subcellularLocation>
        <location evidence="7">Cytoplasm</location>
    </subcellularLocation>
</comment>
<organism evidence="8 9">
    <name type="scientific">Clostridium isatidis</name>
    <dbReference type="NCBI Taxonomy" id="182773"/>
    <lineage>
        <taxon>Bacteria</taxon>
        <taxon>Bacillati</taxon>
        <taxon>Bacillota</taxon>
        <taxon>Clostridia</taxon>
        <taxon>Eubacteriales</taxon>
        <taxon>Clostridiaceae</taxon>
        <taxon>Clostridium</taxon>
    </lineage>
</organism>
<keyword evidence="3 7" id="KW-0456">Lyase</keyword>
<dbReference type="HAMAP" id="MF_00114">
    <property type="entry name" value="DeoC_type1"/>
    <property type="match status" value="1"/>
</dbReference>
<name>A0A343JCN1_9CLOT</name>
<dbReference type="UniPathway" id="UPA00002">
    <property type="reaction ID" value="UER00468"/>
</dbReference>
<dbReference type="Gene3D" id="3.20.20.70">
    <property type="entry name" value="Aldolase class I"/>
    <property type="match status" value="1"/>
</dbReference>
<dbReference type="EMBL" id="CP016786">
    <property type="protein sequence ID" value="ASW43289.1"/>
    <property type="molecule type" value="Genomic_DNA"/>
</dbReference>
<feature type="active site" description="Proton donor/acceptor" evidence="7">
    <location>
        <position position="96"/>
    </location>
</feature>
<protein>
    <recommendedName>
        <fullName evidence="7">Deoxyribose-phosphate aldolase</fullName>
        <shortName evidence="7">DERA</shortName>
        <ecNumber evidence="7">4.1.2.4</ecNumber>
    </recommendedName>
    <alternativeName>
        <fullName evidence="7">2-deoxy-D-ribose 5-phosphate aldolase</fullName>
    </alternativeName>
    <alternativeName>
        <fullName evidence="7">Phosphodeoxyriboaldolase</fullName>
        <shortName evidence="7">Deoxyriboaldolase</shortName>
    </alternativeName>
</protein>
<evidence type="ECO:0000256" key="7">
    <source>
        <dbReference type="HAMAP-Rule" id="MF_00114"/>
    </source>
</evidence>
<dbReference type="RefSeq" id="WP_119865424.1">
    <property type="nucleotide sequence ID" value="NZ_CP016786.1"/>
</dbReference>
<keyword evidence="4 7" id="KW-0704">Schiff base</keyword>
<evidence type="ECO:0000313" key="9">
    <source>
        <dbReference type="Proteomes" id="UP000264883"/>
    </source>
</evidence>